<evidence type="ECO:0000256" key="5">
    <source>
        <dbReference type="PIRSR" id="PIRSR615500-1"/>
    </source>
</evidence>
<keyword evidence="3 6" id="KW-0378">Hydrolase</keyword>
<protein>
    <submittedName>
        <fullName evidence="11">Peptidase S8</fullName>
    </submittedName>
</protein>
<dbReference type="AlphaFoldDB" id="A0A3N6NDX1"/>
<feature type="transmembrane region" description="Helical" evidence="9">
    <location>
        <begin position="598"/>
        <end position="619"/>
    </location>
</feature>
<dbReference type="Proteomes" id="UP000282323">
    <property type="component" value="Unassembled WGS sequence"/>
</dbReference>
<feature type="region of interest" description="Disordered" evidence="8">
    <location>
        <begin position="228"/>
        <end position="265"/>
    </location>
</feature>
<dbReference type="PRINTS" id="PR00723">
    <property type="entry name" value="SUBTILISIN"/>
</dbReference>
<feature type="transmembrane region" description="Helical" evidence="9">
    <location>
        <begin position="94"/>
        <end position="117"/>
    </location>
</feature>
<evidence type="ECO:0000313" key="12">
    <source>
        <dbReference type="Proteomes" id="UP000282323"/>
    </source>
</evidence>
<evidence type="ECO:0000259" key="10">
    <source>
        <dbReference type="Pfam" id="PF00082"/>
    </source>
</evidence>
<dbReference type="PROSITE" id="PS51892">
    <property type="entry name" value="SUBTILASE"/>
    <property type="match status" value="1"/>
</dbReference>
<dbReference type="OrthoDB" id="27270at2157"/>
<dbReference type="GO" id="GO:0006508">
    <property type="term" value="P:proteolysis"/>
    <property type="evidence" value="ECO:0007669"/>
    <property type="project" value="UniProtKB-KW"/>
</dbReference>
<evidence type="ECO:0000313" key="11">
    <source>
        <dbReference type="EMBL" id="RQG97042.1"/>
    </source>
</evidence>
<evidence type="ECO:0000256" key="8">
    <source>
        <dbReference type="SAM" id="MobiDB-lite"/>
    </source>
</evidence>
<evidence type="ECO:0000256" key="4">
    <source>
        <dbReference type="ARBA" id="ARBA00022825"/>
    </source>
</evidence>
<keyword evidence="9" id="KW-0472">Membrane</keyword>
<dbReference type="SUPFAM" id="SSF52743">
    <property type="entry name" value="Subtilisin-like"/>
    <property type="match status" value="1"/>
</dbReference>
<dbReference type="GO" id="GO:0004252">
    <property type="term" value="F:serine-type endopeptidase activity"/>
    <property type="evidence" value="ECO:0007669"/>
    <property type="project" value="UniProtKB-UniRule"/>
</dbReference>
<keyword evidence="2 6" id="KW-0645">Protease</keyword>
<keyword evidence="9" id="KW-1133">Transmembrane helix</keyword>
<feature type="compositionally biased region" description="Basic and acidic residues" evidence="8">
    <location>
        <begin position="228"/>
        <end position="241"/>
    </location>
</feature>
<keyword evidence="12" id="KW-1185">Reference proteome</keyword>
<dbReference type="InterPro" id="IPR022398">
    <property type="entry name" value="Peptidase_S8_His-AS"/>
</dbReference>
<keyword evidence="4 6" id="KW-0720">Serine protease</keyword>
<keyword evidence="9" id="KW-0812">Transmembrane</keyword>
<organism evidence="11 12">
    <name type="scientific">Natrarchaeobius chitinivorans</name>
    <dbReference type="NCBI Taxonomy" id="1679083"/>
    <lineage>
        <taxon>Archaea</taxon>
        <taxon>Methanobacteriati</taxon>
        <taxon>Methanobacteriota</taxon>
        <taxon>Stenosarchaea group</taxon>
        <taxon>Halobacteria</taxon>
        <taxon>Halobacteriales</taxon>
        <taxon>Natrialbaceae</taxon>
        <taxon>Natrarchaeobius</taxon>
    </lineage>
</organism>
<feature type="region of interest" description="Disordered" evidence="8">
    <location>
        <begin position="572"/>
        <end position="591"/>
    </location>
</feature>
<dbReference type="PANTHER" id="PTHR43806">
    <property type="entry name" value="PEPTIDASE S8"/>
    <property type="match status" value="1"/>
</dbReference>
<feature type="active site" description="Charge relay system" evidence="5 6">
    <location>
        <position position="290"/>
    </location>
</feature>
<dbReference type="InterPro" id="IPR050131">
    <property type="entry name" value="Peptidase_S8_subtilisin-like"/>
</dbReference>
<feature type="compositionally biased region" description="Polar residues" evidence="8">
    <location>
        <begin position="579"/>
        <end position="591"/>
    </location>
</feature>
<gene>
    <name evidence="11" type="ORF">EA473_02895</name>
</gene>
<dbReference type="InterPro" id="IPR036852">
    <property type="entry name" value="Peptidase_S8/S53_dom_sf"/>
</dbReference>
<sequence length="624" mass="65975">MRTCPYPTPAVRRKSVSTFERRPLVFSLGEGHLYLPQRRSAPAPTDRPASAPGGAVSVPVWWCTCRTSAHQNVFIRRQPTSAIVIASSAARTRVVVLFVCLLVVTAAVPVALGTASYTDSDDDSSATDDVDVSDSLRALEDGETVELVVRFEEATIPDGMTDREVEDHLESHAEKTQAPLLAFATQNPAVSVEEEFWLTNAVLLEVQTDRVDIEEFERFDAVEAIHENFELSIPDEPRDDGTGTDDDGSDWGGSGDDAPSTTWGVDAVGAPTVWEHHGTRGDGVRVAVLDTGVDADHPDLELYTDDPTDPTYPGGWAEFNETGDRITGSTPHDSATHGTHVSGTIAGGNERGTAIGVAPDVELIHGLVLEDNDGTFAQIVAGMEWALEEDADVISMSFGAPGYHDELIDPVRHATEGGVVVVSAIGNDGSETSGSPANVYESISVGAVDADGSVASFSGGERINRTEWTSQPEEWPGTYVTPDVVAPGVEIESTVPGGEYERLPGTSMATPHVSGTVALALSIEPEADSDELISALTESAGKPDGAPSEKDTRYGYGTVDANATVNALVDARTVDESPASATGTERTQTESYPGPADVFTASVAFVVSGVVLAAVLLAVRRRRF</sequence>
<comment type="similarity">
    <text evidence="1 6 7">Belongs to the peptidase S8 family.</text>
</comment>
<feature type="active site" description="Charge relay system" evidence="5 6">
    <location>
        <position position="507"/>
    </location>
</feature>
<dbReference type="PROSITE" id="PS00138">
    <property type="entry name" value="SUBTILASE_SER"/>
    <property type="match status" value="1"/>
</dbReference>
<dbReference type="InterPro" id="IPR023827">
    <property type="entry name" value="Peptidase_S8_Asp-AS"/>
</dbReference>
<evidence type="ECO:0000256" key="1">
    <source>
        <dbReference type="ARBA" id="ARBA00011073"/>
    </source>
</evidence>
<proteinExistence type="inferred from homology"/>
<evidence type="ECO:0000256" key="9">
    <source>
        <dbReference type="SAM" id="Phobius"/>
    </source>
</evidence>
<name>A0A3N6NDX1_NATCH</name>
<accession>A0A3N6NDX1</accession>
<dbReference type="PROSITE" id="PS00137">
    <property type="entry name" value="SUBTILASE_HIS"/>
    <property type="match status" value="1"/>
</dbReference>
<feature type="active site" description="Charge relay system" evidence="5 6">
    <location>
        <position position="337"/>
    </location>
</feature>
<dbReference type="InterPro" id="IPR000209">
    <property type="entry name" value="Peptidase_S8/S53_dom"/>
</dbReference>
<dbReference type="InterPro" id="IPR023828">
    <property type="entry name" value="Peptidase_S8_Ser-AS"/>
</dbReference>
<evidence type="ECO:0000256" key="3">
    <source>
        <dbReference type="ARBA" id="ARBA00022801"/>
    </source>
</evidence>
<dbReference type="Gene3D" id="3.40.50.200">
    <property type="entry name" value="Peptidase S8/S53 domain"/>
    <property type="match status" value="1"/>
</dbReference>
<dbReference type="PANTHER" id="PTHR43806:SF11">
    <property type="entry name" value="CEREVISIN-RELATED"/>
    <property type="match status" value="1"/>
</dbReference>
<dbReference type="EMBL" id="REGA01000002">
    <property type="protein sequence ID" value="RQG97042.1"/>
    <property type="molecule type" value="Genomic_DNA"/>
</dbReference>
<feature type="domain" description="Peptidase S8/S53" evidence="10">
    <location>
        <begin position="281"/>
        <end position="557"/>
    </location>
</feature>
<evidence type="ECO:0000256" key="2">
    <source>
        <dbReference type="ARBA" id="ARBA00022670"/>
    </source>
</evidence>
<reference evidence="11 12" key="1">
    <citation type="submission" date="2018-10" db="EMBL/GenBank/DDBJ databases">
        <title>Natrarchaeobius chitinivorans gen. nov., sp. nov., and Natrarchaeobius haloalkaliphilus sp. nov., alkaliphilic, chitin-utilizing haloarchaea from hypersaline alkaline lakes.</title>
        <authorList>
            <person name="Sorokin D.Y."/>
            <person name="Elcheninov A.G."/>
            <person name="Kostrikina N.A."/>
            <person name="Bale N.J."/>
            <person name="Sinninghe Damste J.S."/>
            <person name="Khijniak T.V."/>
            <person name="Kublanov I.V."/>
            <person name="Toshchakov S.V."/>
        </authorList>
    </citation>
    <scope>NUCLEOTIDE SEQUENCE [LARGE SCALE GENOMIC DNA]</scope>
    <source>
        <strain evidence="11 12">AArcht4T</strain>
    </source>
</reference>
<dbReference type="InterPro" id="IPR015500">
    <property type="entry name" value="Peptidase_S8_subtilisin-rel"/>
</dbReference>
<evidence type="ECO:0000256" key="6">
    <source>
        <dbReference type="PROSITE-ProRule" id="PRU01240"/>
    </source>
</evidence>
<comment type="caution">
    <text evidence="11">The sequence shown here is derived from an EMBL/GenBank/DDBJ whole genome shotgun (WGS) entry which is preliminary data.</text>
</comment>
<dbReference type="PROSITE" id="PS00136">
    <property type="entry name" value="SUBTILASE_ASP"/>
    <property type="match status" value="1"/>
</dbReference>
<dbReference type="Pfam" id="PF00082">
    <property type="entry name" value="Peptidase_S8"/>
    <property type="match status" value="1"/>
</dbReference>
<evidence type="ECO:0000256" key="7">
    <source>
        <dbReference type="RuleBase" id="RU003355"/>
    </source>
</evidence>